<protein>
    <submittedName>
        <fullName evidence="2">Uncharacterized protein</fullName>
    </submittedName>
</protein>
<gene>
    <name evidence="2" type="primary">Acey_s0455.g1772</name>
    <name evidence="2" type="ORF">Y032_0455g1772</name>
</gene>
<feature type="compositionally biased region" description="Basic residues" evidence="1">
    <location>
        <begin position="31"/>
        <end position="45"/>
    </location>
</feature>
<organism evidence="2 3">
    <name type="scientific">Ancylostoma ceylanicum</name>
    <dbReference type="NCBI Taxonomy" id="53326"/>
    <lineage>
        <taxon>Eukaryota</taxon>
        <taxon>Metazoa</taxon>
        <taxon>Ecdysozoa</taxon>
        <taxon>Nematoda</taxon>
        <taxon>Chromadorea</taxon>
        <taxon>Rhabditida</taxon>
        <taxon>Rhabditina</taxon>
        <taxon>Rhabditomorpha</taxon>
        <taxon>Strongyloidea</taxon>
        <taxon>Ancylostomatidae</taxon>
        <taxon>Ancylostomatinae</taxon>
        <taxon>Ancylostoma</taxon>
    </lineage>
</organism>
<name>A0A016WYJ1_9BILA</name>
<comment type="caution">
    <text evidence="2">The sequence shown here is derived from an EMBL/GenBank/DDBJ whole genome shotgun (WGS) entry which is preliminary data.</text>
</comment>
<dbReference type="EMBL" id="JARK01000055">
    <property type="protein sequence ID" value="EYC44646.1"/>
    <property type="molecule type" value="Genomic_DNA"/>
</dbReference>
<reference evidence="3" key="1">
    <citation type="journal article" date="2015" name="Nat. Genet.">
        <title>The genome and transcriptome of the zoonotic hookworm Ancylostoma ceylanicum identify infection-specific gene families.</title>
        <authorList>
            <person name="Schwarz E.M."/>
            <person name="Hu Y."/>
            <person name="Antoshechkin I."/>
            <person name="Miller M.M."/>
            <person name="Sternberg P.W."/>
            <person name="Aroian R.V."/>
        </authorList>
    </citation>
    <scope>NUCLEOTIDE SEQUENCE</scope>
    <source>
        <strain evidence="3">HY135</strain>
    </source>
</reference>
<sequence length="78" mass="8892">MSASPRQKCVSGKSCRRAAKYPHDLSLPHVAGRRRRASPRQKKVCKLSSPDPPLPRRRRRDACLTMGDCRRDKIVKPL</sequence>
<evidence type="ECO:0000313" key="3">
    <source>
        <dbReference type="Proteomes" id="UP000024635"/>
    </source>
</evidence>
<evidence type="ECO:0000256" key="1">
    <source>
        <dbReference type="SAM" id="MobiDB-lite"/>
    </source>
</evidence>
<dbReference type="Proteomes" id="UP000024635">
    <property type="component" value="Unassembled WGS sequence"/>
</dbReference>
<dbReference type="AlphaFoldDB" id="A0A016WYJ1"/>
<feature type="region of interest" description="Disordered" evidence="1">
    <location>
        <begin position="28"/>
        <end position="58"/>
    </location>
</feature>
<evidence type="ECO:0000313" key="2">
    <source>
        <dbReference type="EMBL" id="EYC44646.1"/>
    </source>
</evidence>
<proteinExistence type="predicted"/>
<accession>A0A016WYJ1</accession>
<keyword evidence="3" id="KW-1185">Reference proteome</keyword>